<gene>
    <name evidence="2" type="ORF">A9C11_10915</name>
</gene>
<keyword evidence="1" id="KW-0472">Membrane</keyword>
<dbReference type="RefSeq" id="WP_064582657.1">
    <property type="nucleotide sequence ID" value="NZ_CP015878.1"/>
</dbReference>
<evidence type="ECO:0000313" key="2">
    <source>
        <dbReference type="EMBL" id="ANI14463.1"/>
    </source>
</evidence>
<proteinExistence type="predicted"/>
<keyword evidence="1" id="KW-0812">Transmembrane</keyword>
<name>A0A1A9KBT6_9PSED</name>
<dbReference type="EMBL" id="CP015878">
    <property type="protein sequence ID" value="ANI14463.1"/>
    <property type="molecule type" value="Genomic_DNA"/>
</dbReference>
<evidence type="ECO:0000256" key="1">
    <source>
        <dbReference type="SAM" id="Phobius"/>
    </source>
</evidence>
<dbReference type="Proteomes" id="UP000077748">
    <property type="component" value="Chromosome"/>
</dbReference>
<feature type="transmembrane region" description="Helical" evidence="1">
    <location>
        <begin position="6"/>
        <end position="24"/>
    </location>
</feature>
<protein>
    <submittedName>
        <fullName evidence="2">Uncharacterized protein</fullName>
    </submittedName>
</protein>
<evidence type="ECO:0000313" key="3">
    <source>
        <dbReference type="Proteomes" id="UP000077748"/>
    </source>
</evidence>
<organism evidence="2 3">
    <name type="scientific">Pseudomonas citronellolis</name>
    <dbReference type="NCBI Taxonomy" id="53408"/>
    <lineage>
        <taxon>Bacteria</taxon>
        <taxon>Pseudomonadati</taxon>
        <taxon>Pseudomonadota</taxon>
        <taxon>Gammaproteobacteria</taxon>
        <taxon>Pseudomonadales</taxon>
        <taxon>Pseudomonadaceae</taxon>
        <taxon>Pseudomonas</taxon>
    </lineage>
</organism>
<keyword evidence="1" id="KW-1133">Transmembrane helix</keyword>
<sequence length="61" mass="7156">MNDFVYCGGLIYMLMLGLYVGIQFGRIKAQNEMIDELRQAREEVARERLLRRLHAPIEEGE</sequence>
<dbReference type="AlphaFoldDB" id="A0A1A9KBT6"/>
<reference evidence="2 3" key="1">
    <citation type="submission" date="2016-05" db="EMBL/GenBank/DDBJ databases">
        <title>Genome Sequence of Pseudomonas citronellolis Strain SJTE-3, an Estrogens and Persistent Organic Pollutants degradation strain.</title>
        <authorList>
            <person name="Liang R."/>
        </authorList>
    </citation>
    <scope>NUCLEOTIDE SEQUENCE [LARGE SCALE GENOMIC DNA]</scope>
    <source>
        <strain evidence="2 3">SJTE-3</strain>
    </source>
</reference>
<accession>A0A1A9KBT6</accession>